<dbReference type="InterPro" id="IPR011989">
    <property type="entry name" value="ARM-like"/>
</dbReference>
<dbReference type="SUPFAM" id="SSF48371">
    <property type="entry name" value="ARM repeat"/>
    <property type="match status" value="1"/>
</dbReference>
<dbReference type="GO" id="GO:0006325">
    <property type="term" value="P:chromatin organization"/>
    <property type="evidence" value="ECO:0007669"/>
    <property type="project" value="UniProtKB-KW"/>
</dbReference>
<dbReference type="InterPro" id="IPR001606">
    <property type="entry name" value="ARID_dom"/>
</dbReference>
<sequence>MAERMGPAMAALQLSCRGNVMRERILRDWIAFAETRGELALLQQLPKTPKGASIDWVRLYEEVVAKGGYRYVCRNKLWPAILSCECLNLDIMPYVLAAHYERFLLAFEEKQLFGRDLPPSTATPTLLKRPSETNSGALEQIATTNELQEAQNVRGTPLPHANKRLKVQRTAQSELGTLHGLVLALDSQLPREVMRAINLLNVLSYGSPSQHSAFAHPTAIPMGEIENELIIDNVPGLLDALYRQLQTCCLLDAQNDSFRDPPAARLRRKLLNMDEEVGQREILDGKALLLLNIVRNLSMVPENEKPLADHEDLVVFFILLLRRLDRHHDIGDHVLDILCNITKRIDFLALHPPSKIELWHPDYNLSSHLWKKESVLPLECLLQSVTALFTKPHQRRSVVLRGCELLCSVTRDVALRPLLSASPSLQSPELLSRVLDLLATCRQDFRYTGIYSRRRLDDGDYAMNDDDDDQTDDEPEDESTKWPAPWESDGLPSGVGMGIVYVTPDGNRSAMSTDNTDEYLKLDHEMRDAALEVLYRLSDCDDAAKLRIARHPHCLPRLAGVLTSCIGRPEAARMAVAALCNLSMNRETFPYFLAIEKDLVLLMCSDRSVADILSNVVADVYGMHAL</sequence>
<dbReference type="InterPro" id="IPR016024">
    <property type="entry name" value="ARM-type_fold"/>
</dbReference>
<dbReference type="SUPFAM" id="SSF46774">
    <property type="entry name" value="ARID-like"/>
    <property type="match status" value="1"/>
</dbReference>
<dbReference type="GO" id="GO:0003677">
    <property type="term" value="F:DNA binding"/>
    <property type="evidence" value="ECO:0007669"/>
    <property type="project" value="InterPro"/>
</dbReference>
<evidence type="ECO:0000259" key="6">
    <source>
        <dbReference type="PROSITE" id="PS51011"/>
    </source>
</evidence>
<dbReference type="Proteomes" id="UP000794436">
    <property type="component" value="Unassembled WGS sequence"/>
</dbReference>
<dbReference type="PANTHER" id="PTHR22970:SF14">
    <property type="entry name" value="AT-RICH INTERACTIVE DOMAIN-CONTAINING PROTEIN 2"/>
    <property type="match status" value="1"/>
</dbReference>
<dbReference type="PROSITE" id="PS51011">
    <property type="entry name" value="ARID"/>
    <property type="match status" value="1"/>
</dbReference>
<dbReference type="SMART" id="SM01014">
    <property type="entry name" value="ARID"/>
    <property type="match status" value="1"/>
</dbReference>
<evidence type="ECO:0000256" key="3">
    <source>
        <dbReference type="ARBA" id="ARBA00023163"/>
    </source>
</evidence>
<protein>
    <recommendedName>
        <fullName evidence="6">ARID domain-containing protein</fullName>
    </recommendedName>
</protein>
<evidence type="ECO:0000256" key="4">
    <source>
        <dbReference type="ARBA" id="ARBA00023242"/>
    </source>
</evidence>
<organism evidence="7 8">
    <name type="scientific">Pythium oligandrum</name>
    <name type="common">Mycoparasitic fungus</name>
    <dbReference type="NCBI Taxonomy" id="41045"/>
    <lineage>
        <taxon>Eukaryota</taxon>
        <taxon>Sar</taxon>
        <taxon>Stramenopiles</taxon>
        <taxon>Oomycota</taxon>
        <taxon>Peronosporomycetes</taxon>
        <taxon>Pythiales</taxon>
        <taxon>Pythiaceae</taxon>
        <taxon>Pythium</taxon>
    </lineage>
</organism>
<dbReference type="InterPro" id="IPR036431">
    <property type="entry name" value="ARID_dom_sf"/>
</dbReference>
<evidence type="ECO:0000313" key="8">
    <source>
        <dbReference type="Proteomes" id="UP000794436"/>
    </source>
</evidence>
<evidence type="ECO:0000256" key="1">
    <source>
        <dbReference type="ARBA" id="ARBA00022853"/>
    </source>
</evidence>
<dbReference type="EMBL" id="SPLM01000001">
    <property type="protein sequence ID" value="TMW69466.1"/>
    <property type="molecule type" value="Genomic_DNA"/>
</dbReference>
<keyword evidence="4" id="KW-0539">Nucleus</keyword>
<reference evidence="7" key="1">
    <citation type="submission" date="2019-03" db="EMBL/GenBank/DDBJ databases">
        <title>Long read genome sequence of the mycoparasitic Pythium oligandrum ATCC 38472 isolated from sugarbeet rhizosphere.</title>
        <authorList>
            <person name="Gaulin E."/>
        </authorList>
    </citation>
    <scope>NUCLEOTIDE SEQUENCE</scope>
    <source>
        <strain evidence="7">ATCC 38472_TT</strain>
    </source>
</reference>
<dbReference type="Pfam" id="PF01388">
    <property type="entry name" value="ARID"/>
    <property type="match status" value="1"/>
</dbReference>
<evidence type="ECO:0000256" key="2">
    <source>
        <dbReference type="ARBA" id="ARBA00023015"/>
    </source>
</evidence>
<dbReference type="CDD" id="cd16100">
    <property type="entry name" value="ARID"/>
    <property type="match status" value="1"/>
</dbReference>
<dbReference type="PANTHER" id="PTHR22970">
    <property type="entry name" value="AT-RICH INTERACTIVE DOMAIN-CONTAINING PROTEIN 2"/>
    <property type="match status" value="1"/>
</dbReference>
<evidence type="ECO:0000256" key="5">
    <source>
        <dbReference type="SAM" id="MobiDB-lite"/>
    </source>
</evidence>
<dbReference type="InterPro" id="IPR052406">
    <property type="entry name" value="Chromatin_Remodeling_Comp"/>
</dbReference>
<gene>
    <name evidence="7" type="ORF">Poli38472_001622</name>
</gene>
<keyword evidence="8" id="KW-1185">Reference proteome</keyword>
<feature type="domain" description="ARID" evidence="6">
    <location>
        <begin position="19"/>
        <end position="112"/>
    </location>
</feature>
<dbReference type="SMART" id="SM00501">
    <property type="entry name" value="BRIGHT"/>
    <property type="match status" value="1"/>
</dbReference>
<comment type="caution">
    <text evidence="7">The sequence shown here is derived from an EMBL/GenBank/DDBJ whole genome shotgun (WGS) entry which is preliminary data.</text>
</comment>
<evidence type="ECO:0000313" key="7">
    <source>
        <dbReference type="EMBL" id="TMW69466.1"/>
    </source>
</evidence>
<proteinExistence type="predicted"/>
<name>A0A8K1FNJ6_PYTOL</name>
<keyword evidence="1" id="KW-0156">Chromatin regulator</keyword>
<dbReference type="OrthoDB" id="338531at2759"/>
<feature type="compositionally biased region" description="Acidic residues" evidence="5">
    <location>
        <begin position="459"/>
        <end position="477"/>
    </location>
</feature>
<accession>A0A8K1FNJ6</accession>
<keyword evidence="3" id="KW-0804">Transcription</keyword>
<dbReference type="Gene3D" id="1.25.10.10">
    <property type="entry name" value="Leucine-rich Repeat Variant"/>
    <property type="match status" value="1"/>
</dbReference>
<dbReference type="Gene3D" id="1.10.150.60">
    <property type="entry name" value="ARID DNA-binding domain"/>
    <property type="match status" value="1"/>
</dbReference>
<feature type="region of interest" description="Disordered" evidence="5">
    <location>
        <begin position="459"/>
        <end position="490"/>
    </location>
</feature>
<keyword evidence="2" id="KW-0805">Transcription regulation</keyword>
<dbReference type="AlphaFoldDB" id="A0A8K1FNJ6"/>